<comment type="caution">
    <text evidence="7">The sequence shown here is derived from an EMBL/GenBank/DDBJ whole genome shotgun (WGS) entry which is preliminary data.</text>
</comment>
<dbReference type="SMART" id="SM00636">
    <property type="entry name" value="Glyco_18"/>
    <property type="match status" value="1"/>
</dbReference>
<dbReference type="SUPFAM" id="SSF53448">
    <property type="entry name" value="Nucleotide-diphospho-sugar transferases"/>
    <property type="match status" value="1"/>
</dbReference>
<dbReference type="InterPro" id="IPR001173">
    <property type="entry name" value="Glyco_trans_2-like"/>
</dbReference>
<feature type="domain" description="GH18" evidence="6">
    <location>
        <begin position="102"/>
        <end position="412"/>
    </location>
</feature>
<feature type="transmembrane region" description="Helical" evidence="4">
    <location>
        <begin position="1001"/>
        <end position="1022"/>
    </location>
</feature>
<sequence>MAAKQVFQTDTPSRWNRFKWLSRGLLIFLLLGIAAVVITIRSTRYPTLPSFDQAPKRLTVKELDLIKKSRKYGEFKVDTEELAKLRHRMHLHQLQHPNNKMRINFGFYRAWEPQAYTSLSDHINKMDVIITEGFSITPNQDTVTVRLDTGLTNVNRWHKKQVLMSLSNYINIDNVSGYMDTKTVERIVKDKKARQKLINDIAAKLTKYKFRGLNMELVDVQRTTKDYHEFEKELYETLHARGFMVTQNVMPSDDSYDLKHLQKYNDFLLVFATDQHTYNTLPGDIAHQRWVEELLDHVCAIVPSNKVVLVLTAGGYDWPENSEGASVGYQQAISVAQENKSKVTFDKGSANLHYKYTALDSSKHTVYFMDAAANFNIMRMADDWGVGGIALWRLGYEDPRLWSFFSKSLALDSLKRTGIDEEHLTRVGLNNHIDYTGDGEVLDLITQPEMGEISINIDKTNFTVTDQEYKKLPTKYVIRKYGYKAKKVVLTFDDGPDPAYTPRILDILEKEKVPGSFFIVGSMAEKAIPIVKRIYDSGYEIGNHTYYHPDISTISMMRVKLELNATRKLIESITGRSTILFRPPFNADAEPRTLAEVIPVAESRKQNYINIGESIDPHDWQPGVTADSIVARTIRMANDGSMILLHDAGGDTREETVKALPRIIHYFKTHGYQFTTIGDILDKTREELMPEIKEDAETTVTDRIYDAFINGYFYGGFVLNYIFYTAIFLAVGRIFLIGVLATRQYFINKREKRDMPNAATLPPVSIIVPGYNEEVTAVKTILSLLQTDYPSFEVIFVDDGSKDNTYQMVTDAYGDHSSVKVLTKPNGGKASALNFGIQHSQYDHVICIDADTQLKTDAVHHLMRYFTDAEIGAVAGTVKVGNAHNLLTNWQAIEYITAQNMDRRAFDLLNSITVVPGAIGAFKKQAIAEAGGFTTDTLAEDCDLTMRILKLGYIVRNCDDAIAYTEAPETLSGLLKQRFRWSFGVIQSFWKNRDALFNKKYNFFGMVGMPNILLFQIILPLFSPLADLMMLVGFLGDNPYKILWFYLAFIIIDLIVSALAFWMEKERDYHRLLYIIPQRFIWRQLMYWVLFKSIRRALKGELSGWGVLKRTGSVKVIDEADR</sequence>
<dbReference type="PANTHER" id="PTHR43630">
    <property type="entry name" value="POLY-BETA-1,6-N-ACETYL-D-GLUCOSAMINE SYNTHASE"/>
    <property type="match status" value="1"/>
</dbReference>
<evidence type="ECO:0000256" key="1">
    <source>
        <dbReference type="ARBA" id="ARBA00006739"/>
    </source>
</evidence>
<keyword evidence="3" id="KW-0808">Transferase</keyword>
<dbReference type="GO" id="GO:0016810">
    <property type="term" value="F:hydrolase activity, acting on carbon-nitrogen (but not peptide) bonds"/>
    <property type="evidence" value="ECO:0007669"/>
    <property type="project" value="InterPro"/>
</dbReference>
<dbReference type="InterPro" id="IPR011583">
    <property type="entry name" value="Chitinase_II/V-like_cat"/>
</dbReference>
<dbReference type="AlphaFoldDB" id="A0A929L303"/>
<dbReference type="Gene3D" id="3.90.550.10">
    <property type="entry name" value="Spore Coat Polysaccharide Biosynthesis Protein SpsA, Chain A"/>
    <property type="match status" value="1"/>
</dbReference>
<dbReference type="InterPro" id="IPR011330">
    <property type="entry name" value="Glyco_hydro/deAcase_b/a-brl"/>
</dbReference>
<keyword evidence="8" id="KW-1185">Reference proteome</keyword>
<evidence type="ECO:0000313" key="8">
    <source>
        <dbReference type="Proteomes" id="UP000622475"/>
    </source>
</evidence>
<dbReference type="InterPro" id="IPR002509">
    <property type="entry name" value="NODB_dom"/>
</dbReference>
<evidence type="ECO:0000256" key="2">
    <source>
        <dbReference type="ARBA" id="ARBA00022676"/>
    </source>
</evidence>
<dbReference type="Proteomes" id="UP000622475">
    <property type="component" value="Unassembled WGS sequence"/>
</dbReference>
<feature type="transmembrane region" description="Helical" evidence="4">
    <location>
        <begin position="1042"/>
        <end position="1062"/>
    </location>
</feature>
<dbReference type="SUPFAM" id="SSF51445">
    <property type="entry name" value="(Trans)glycosidases"/>
    <property type="match status" value="1"/>
</dbReference>
<feature type="domain" description="NodB homology" evidence="5">
    <location>
        <begin position="486"/>
        <end position="675"/>
    </location>
</feature>
<gene>
    <name evidence="7" type="ORF">IRJ16_10415</name>
</gene>
<reference evidence="7" key="1">
    <citation type="submission" date="2020-10" db="EMBL/GenBank/DDBJ databases">
        <title>Mucilaginibacter mali sp. nov., isolated from rhizosphere soil of apple orchard.</title>
        <authorList>
            <person name="Lee J.-S."/>
            <person name="Kim H.S."/>
            <person name="Kim J.-S."/>
        </authorList>
    </citation>
    <scope>NUCLEOTIDE SEQUENCE</scope>
    <source>
        <strain evidence="7">KCTC 22746</strain>
    </source>
</reference>
<dbReference type="PROSITE" id="PS51677">
    <property type="entry name" value="NODB"/>
    <property type="match status" value="1"/>
</dbReference>
<dbReference type="SUPFAM" id="SSF88713">
    <property type="entry name" value="Glycoside hydrolase/deacetylase"/>
    <property type="match status" value="1"/>
</dbReference>
<name>A0A929L303_9SPHI</name>
<dbReference type="GO" id="GO:0005975">
    <property type="term" value="P:carbohydrate metabolic process"/>
    <property type="evidence" value="ECO:0007669"/>
    <property type="project" value="InterPro"/>
</dbReference>
<dbReference type="PANTHER" id="PTHR43630:SF1">
    <property type="entry name" value="POLY-BETA-1,6-N-ACETYL-D-GLUCOSAMINE SYNTHASE"/>
    <property type="match status" value="1"/>
</dbReference>
<evidence type="ECO:0000256" key="3">
    <source>
        <dbReference type="ARBA" id="ARBA00022679"/>
    </source>
</evidence>
<organism evidence="7 8">
    <name type="scientific">Mucilaginibacter myungsuensis</name>
    <dbReference type="NCBI Taxonomy" id="649104"/>
    <lineage>
        <taxon>Bacteria</taxon>
        <taxon>Pseudomonadati</taxon>
        <taxon>Bacteroidota</taxon>
        <taxon>Sphingobacteriia</taxon>
        <taxon>Sphingobacteriales</taxon>
        <taxon>Sphingobacteriaceae</taxon>
        <taxon>Mucilaginibacter</taxon>
    </lineage>
</organism>
<dbReference type="GO" id="GO:0008061">
    <property type="term" value="F:chitin binding"/>
    <property type="evidence" value="ECO:0007669"/>
    <property type="project" value="InterPro"/>
</dbReference>
<evidence type="ECO:0000259" key="5">
    <source>
        <dbReference type="PROSITE" id="PS51677"/>
    </source>
</evidence>
<dbReference type="GO" id="GO:0016757">
    <property type="term" value="F:glycosyltransferase activity"/>
    <property type="evidence" value="ECO:0007669"/>
    <property type="project" value="UniProtKB-KW"/>
</dbReference>
<dbReference type="InterPro" id="IPR017853">
    <property type="entry name" value="GH"/>
</dbReference>
<dbReference type="Gene3D" id="3.20.20.370">
    <property type="entry name" value="Glycoside hydrolase/deacetylase"/>
    <property type="match status" value="1"/>
</dbReference>
<evidence type="ECO:0000313" key="7">
    <source>
        <dbReference type="EMBL" id="MBE9662296.1"/>
    </source>
</evidence>
<dbReference type="EMBL" id="JADFFL010000003">
    <property type="protein sequence ID" value="MBE9662296.1"/>
    <property type="molecule type" value="Genomic_DNA"/>
</dbReference>
<dbReference type="Gene3D" id="3.20.20.80">
    <property type="entry name" value="Glycosidases"/>
    <property type="match status" value="1"/>
</dbReference>
<dbReference type="InterPro" id="IPR001223">
    <property type="entry name" value="Glyco_hydro18_cat"/>
</dbReference>
<dbReference type="InterPro" id="IPR029070">
    <property type="entry name" value="Chitinase_insertion_sf"/>
</dbReference>
<keyword evidence="4" id="KW-0472">Membrane</keyword>
<keyword evidence="4" id="KW-1133">Transmembrane helix</keyword>
<feature type="transmembrane region" description="Helical" evidence="4">
    <location>
        <begin position="20"/>
        <end position="40"/>
    </location>
</feature>
<evidence type="ECO:0000259" key="6">
    <source>
        <dbReference type="PROSITE" id="PS51910"/>
    </source>
</evidence>
<protein>
    <submittedName>
        <fullName evidence="7">Glycosyltransferase</fullName>
    </submittedName>
</protein>
<dbReference type="CDD" id="cd06423">
    <property type="entry name" value="CESA_like"/>
    <property type="match status" value="1"/>
</dbReference>
<proteinExistence type="inferred from homology"/>
<dbReference type="Pfam" id="PF00535">
    <property type="entry name" value="Glycos_transf_2"/>
    <property type="match status" value="1"/>
</dbReference>
<comment type="similarity">
    <text evidence="1">Belongs to the glycosyltransferase 2 family.</text>
</comment>
<dbReference type="Pfam" id="PF00704">
    <property type="entry name" value="Glyco_hydro_18"/>
    <property type="match status" value="1"/>
</dbReference>
<dbReference type="Pfam" id="PF01522">
    <property type="entry name" value="Polysacc_deac_1"/>
    <property type="match status" value="1"/>
</dbReference>
<dbReference type="Gene3D" id="3.10.50.10">
    <property type="match status" value="1"/>
</dbReference>
<feature type="transmembrane region" description="Helical" evidence="4">
    <location>
        <begin position="721"/>
        <end position="742"/>
    </location>
</feature>
<keyword evidence="2" id="KW-0328">Glycosyltransferase</keyword>
<accession>A0A929L303</accession>
<dbReference type="PROSITE" id="PS51910">
    <property type="entry name" value="GH18_2"/>
    <property type="match status" value="1"/>
</dbReference>
<dbReference type="InterPro" id="IPR029044">
    <property type="entry name" value="Nucleotide-diphossugar_trans"/>
</dbReference>
<evidence type="ECO:0000256" key="4">
    <source>
        <dbReference type="SAM" id="Phobius"/>
    </source>
</evidence>
<dbReference type="RefSeq" id="WP_194111468.1">
    <property type="nucleotide sequence ID" value="NZ_JADFFL010000003.1"/>
</dbReference>
<keyword evidence="4" id="KW-0812">Transmembrane</keyword>